<proteinExistence type="predicted"/>
<comment type="caution">
    <text evidence="2">The sequence shown here is derived from an EMBL/GenBank/DDBJ whole genome shotgun (WGS) entry which is preliminary data.</text>
</comment>
<keyword evidence="1" id="KW-0812">Transmembrane</keyword>
<dbReference type="EMBL" id="MDYQ01000052">
    <property type="protein sequence ID" value="PRP85008.1"/>
    <property type="molecule type" value="Genomic_DNA"/>
</dbReference>
<protein>
    <submittedName>
        <fullName evidence="2">Uncharacterized protein</fullName>
    </submittedName>
</protein>
<gene>
    <name evidence="2" type="ORF">PROFUN_07296</name>
</gene>
<name>A0A2P6NM75_9EUKA</name>
<feature type="transmembrane region" description="Helical" evidence="1">
    <location>
        <begin position="50"/>
        <end position="70"/>
    </location>
</feature>
<dbReference type="InParanoid" id="A0A2P6NM75"/>
<dbReference type="Proteomes" id="UP000241769">
    <property type="component" value="Unassembled WGS sequence"/>
</dbReference>
<accession>A0A2P6NM75</accession>
<reference evidence="2 3" key="1">
    <citation type="journal article" date="2018" name="Genome Biol. Evol.">
        <title>Multiple Roots of Fruiting Body Formation in Amoebozoa.</title>
        <authorList>
            <person name="Hillmann F."/>
            <person name="Forbes G."/>
            <person name="Novohradska S."/>
            <person name="Ferling I."/>
            <person name="Riege K."/>
            <person name="Groth M."/>
            <person name="Westermann M."/>
            <person name="Marz M."/>
            <person name="Spaller T."/>
            <person name="Winckler T."/>
            <person name="Schaap P."/>
            <person name="Glockner G."/>
        </authorList>
    </citation>
    <scope>NUCLEOTIDE SEQUENCE [LARGE SCALE GENOMIC DNA]</scope>
    <source>
        <strain evidence="2 3">Jena</strain>
    </source>
</reference>
<feature type="transmembrane region" description="Helical" evidence="1">
    <location>
        <begin position="76"/>
        <end position="98"/>
    </location>
</feature>
<sequence>MSNHGLLDDDEEDWNEEIGFSNRNKSLYDRCLFSLGRGCAFWCVDFRVPILATLTLASLILLVTSIPFAIHKVSWALLAFWISLLVFVISACVSCVCFKPIQNLARRQFGNKESVDNDWE</sequence>
<evidence type="ECO:0000313" key="2">
    <source>
        <dbReference type="EMBL" id="PRP85008.1"/>
    </source>
</evidence>
<evidence type="ECO:0000313" key="3">
    <source>
        <dbReference type="Proteomes" id="UP000241769"/>
    </source>
</evidence>
<keyword evidence="1" id="KW-1133">Transmembrane helix</keyword>
<evidence type="ECO:0000256" key="1">
    <source>
        <dbReference type="SAM" id="Phobius"/>
    </source>
</evidence>
<keyword evidence="3" id="KW-1185">Reference proteome</keyword>
<dbReference type="AlphaFoldDB" id="A0A2P6NM75"/>
<keyword evidence="1" id="KW-0472">Membrane</keyword>
<organism evidence="2 3">
    <name type="scientific">Planoprotostelium fungivorum</name>
    <dbReference type="NCBI Taxonomy" id="1890364"/>
    <lineage>
        <taxon>Eukaryota</taxon>
        <taxon>Amoebozoa</taxon>
        <taxon>Evosea</taxon>
        <taxon>Variosea</taxon>
        <taxon>Cavosteliida</taxon>
        <taxon>Cavosteliaceae</taxon>
        <taxon>Planoprotostelium</taxon>
    </lineage>
</organism>